<keyword evidence="1" id="KW-0472">Membrane</keyword>
<evidence type="ECO:0008006" key="4">
    <source>
        <dbReference type="Google" id="ProtNLM"/>
    </source>
</evidence>
<sequence length="230" mass="25711">MKTISFYEFKSQFKSIKAFLIIALLLVVTLGSAKLFQNFQVQTAELGFEGMYIAGLVALLTIAGPLFVSALSHDSINRETHTRTMRFLVTKVSRTEIVIGKFIGMFAFWVICLAVVSLALIPFSGTFYVREYLVILLFMAYFIGLFLFLSTVITKPSLSLFVGTVLAIGLPVIGFWGLVDNSNVVIRFVNYVMPYFYFDETTGYLGYLVLPAMTALFVAASCWLVKGRDL</sequence>
<feature type="transmembrane region" description="Helical" evidence="1">
    <location>
        <begin position="52"/>
        <end position="76"/>
    </location>
</feature>
<dbReference type="GO" id="GO:0005886">
    <property type="term" value="C:plasma membrane"/>
    <property type="evidence" value="ECO:0007669"/>
    <property type="project" value="UniProtKB-SubCell"/>
</dbReference>
<keyword evidence="1" id="KW-0812">Transmembrane</keyword>
<dbReference type="RefSeq" id="WP_100353982.1">
    <property type="nucleotide sequence ID" value="NZ_PCGR01000003.1"/>
</dbReference>
<feature type="transmembrane region" description="Helical" evidence="1">
    <location>
        <begin position="132"/>
        <end position="153"/>
    </location>
</feature>
<dbReference type="EMBL" id="PCGR01000003">
    <property type="protein sequence ID" value="PJK16205.1"/>
    <property type="molecule type" value="Genomic_DNA"/>
</dbReference>
<comment type="caution">
    <text evidence="2">The sequence shown here is derived from an EMBL/GenBank/DDBJ whole genome shotgun (WGS) entry which is preliminary data.</text>
</comment>
<keyword evidence="1" id="KW-1133">Transmembrane helix</keyword>
<evidence type="ECO:0000313" key="3">
    <source>
        <dbReference type="Proteomes" id="UP000228680"/>
    </source>
</evidence>
<proteinExistence type="predicted"/>
<keyword evidence="3" id="KW-1185">Reference proteome</keyword>
<organism evidence="2 3">
    <name type="scientific">Chryseomicrobium excrementi</name>
    <dbReference type="NCBI Taxonomy" id="2041346"/>
    <lineage>
        <taxon>Bacteria</taxon>
        <taxon>Bacillati</taxon>
        <taxon>Bacillota</taxon>
        <taxon>Bacilli</taxon>
        <taxon>Bacillales</taxon>
        <taxon>Caryophanaceae</taxon>
        <taxon>Chryseomicrobium</taxon>
    </lineage>
</organism>
<evidence type="ECO:0000313" key="2">
    <source>
        <dbReference type="EMBL" id="PJK16205.1"/>
    </source>
</evidence>
<dbReference type="Pfam" id="PF12679">
    <property type="entry name" value="ABC2_membrane_2"/>
    <property type="match status" value="1"/>
</dbReference>
<feature type="transmembrane region" description="Helical" evidence="1">
    <location>
        <begin position="204"/>
        <end position="225"/>
    </location>
</feature>
<feature type="transmembrane region" description="Helical" evidence="1">
    <location>
        <begin position="97"/>
        <end position="120"/>
    </location>
</feature>
<dbReference type="OrthoDB" id="2580477at2"/>
<gene>
    <name evidence="2" type="ORF">CQS04_09855</name>
</gene>
<name>A0A2M9EYC1_9BACL</name>
<protein>
    <recommendedName>
        <fullName evidence="4">ABC transporter permease</fullName>
    </recommendedName>
</protein>
<evidence type="ECO:0000256" key="1">
    <source>
        <dbReference type="SAM" id="Phobius"/>
    </source>
</evidence>
<feature type="transmembrane region" description="Helical" evidence="1">
    <location>
        <begin position="160"/>
        <end position="179"/>
    </location>
</feature>
<accession>A0A2M9EYC1</accession>
<dbReference type="GO" id="GO:0140359">
    <property type="term" value="F:ABC-type transporter activity"/>
    <property type="evidence" value="ECO:0007669"/>
    <property type="project" value="InterPro"/>
</dbReference>
<reference evidence="2 3" key="1">
    <citation type="submission" date="2017-10" db="EMBL/GenBank/DDBJ databases">
        <title>Draft genome of Chryseomicrobium casticus sp. nov.</title>
        <authorList>
            <person name="Chakraborty R."/>
            <person name="Saha T."/>
        </authorList>
    </citation>
    <scope>NUCLEOTIDE SEQUENCE [LARGE SCALE GENOMIC DNA]</scope>
    <source>
        <strain evidence="2 3">ET03</strain>
    </source>
</reference>
<dbReference type="AlphaFoldDB" id="A0A2M9EYC1"/>
<dbReference type="Proteomes" id="UP000228680">
    <property type="component" value="Unassembled WGS sequence"/>
</dbReference>